<proteinExistence type="predicted"/>
<gene>
    <name evidence="1" type="ORF">RSO01_63090</name>
</gene>
<evidence type="ECO:0000313" key="2">
    <source>
        <dbReference type="Proteomes" id="UP000321058"/>
    </source>
</evidence>
<comment type="caution">
    <text evidence="1">The sequence shown here is derived from an EMBL/GenBank/DDBJ whole genome shotgun (WGS) entry which is preliminary data.</text>
</comment>
<organism evidence="1 2">
    <name type="scientific">Reyranella soli</name>
    <dbReference type="NCBI Taxonomy" id="1230389"/>
    <lineage>
        <taxon>Bacteria</taxon>
        <taxon>Pseudomonadati</taxon>
        <taxon>Pseudomonadota</taxon>
        <taxon>Alphaproteobacteria</taxon>
        <taxon>Hyphomicrobiales</taxon>
        <taxon>Reyranellaceae</taxon>
        <taxon>Reyranella</taxon>
    </lineage>
</organism>
<dbReference type="EMBL" id="BKAJ01000120">
    <property type="protein sequence ID" value="GEP59143.1"/>
    <property type="molecule type" value="Genomic_DNA"/>
</dbReference>
<protein>
    <submittedName>
        <fullName evidence="1">Uncharacterized protein</fullName>
    </submittedName>
</protein>
<evidence type="ECO:0000313" key="1">
    <source>
        <dbReference type="EMBL" id="GEP59143.1"/>
    </source>
</evidence>
<dbReference type="Proteomes" id="UP000321058">
    <property type="component" value="Unassembled WGS sequence"/>
</dbReference>
<keyword evidence="2" id="KW-1185">Reference proteome</keyword>
<reference evidence="1 2" key="1">
    <citation type="submission" date="2019-07" db="EMBL/GenBank/DDBJ databases">
        <title>Whole genome shotgun sequence of Reyranella soli NBRC 108950.</title>
        <authorList>
            <person name="Hosoyama A."/>
            <person name="Uohara A."/>
            <person name="Ohji S."/>
            <person name="Ichikawa N."/>
        </authorList>
    </citation>
    <scope>NUCLEOTIDE SEQUENCE [LARGE SCALE GENOMIC DNA]</scope>
    <source>
        <strain evidence="1 2">NBRC 108950</strain>
    </source>
</reference>
<name>A0A512NJL8_9HYPH</name>
<dbReference type="AlphaFoldDB" id="A0A512NJL8"/>
<sequence length="139" mass="15017">MLAGLAGVAVGMCLFNVFLSATPEPATALYKRSNAFVRACETAGAEISRLRRATFFIDDCATPVVTPIFGEEGRVIVRRTVEGEADDDDGGRVTYSVKMDGRSIEKWRAIEIRLAPSRLTLDASLLPTSRSATPTAAHR</sequence>
<dbReference type="RefSeq" id="WP_147154502.1">
    <property type="nucleotide sequence ID" value="NZ_BKAJ01000120.1"/>
</dbReference>
<dbReference type="OrthoDB" id="9988122at2"/>
<accession>A0A512NJL8</accession>